<feature type="transmembrane region" description="Helical" evidence="7">
    <location>
        <begin position="69"/>
        <end position="95"/>
    </location>
</feature>
<dbReference type="RefSeq" id="WP_377313766.1">
    <property type="nucleotide sequence ID" value="NZ_JBHUIY010000002.1"/>
</dbReference>
<dbReference type="EMBL" id="JBHUIY010000002">
    <property type="protein sequence ID" value="MFD2232450.1"/>
    <property type="molecule type" value="Genomic_DNA"/>
</dbReference>
<reference evidence="9" key="1">
    <citation type="journal article" date="2019" name="Int. J. Syst. Evol. Microbiol.">
        <title>The Global Catalogue of Microorganisms (GCM) 10K type strain sequencing project: providing services to taxonomists for standard genome sequencing and annotation.</title>
        <authorList>
            <consortium name="The Broad Institute Genomics Platform"/>
            <consortium name="The Broad Institute Genome Sequencing Center for Infectious Disease"/>
            <person name="Wu L."/>
            <person name="Ma J."/>
        </authorList>
    </citation>
    <scope>NUCLEOTIDE SEQUENCE [LARGE SCALE GENOMIC DNA]</scope>
    <source>
        <strain evidence="9">KCTC 15012</strain>
    </source>
</reference>
<evidence type="ECO:0000256" key="7">
    <source>
        <dbReference type="SAM" id="Phobius"/>
    </source>
</evidence>
<keyword evidence="5 7" id="KW-1133">Transmembrane helix</keyword>
<dbReference type="InterPro" id="IPR002751">
    <property type="entry name" value="CbiM/NikMN"/>
</dbReference>
<keyword evidence="3" id="KW-1003">Cell membrane</keyword>
<dbReference type="PANTHER" id="PTHR34229">
    <property type="entry name" value="METAL TRANSPORT PROTEIN HI_1621-RELATED"/>
    <property type="match status" value="1"/>
</dbReference>
<evidence type="ECO:0000313" key="9">
    <source>
        <dbReference type="Proteomes" id="UP001597296"/>
    </source>
</evidence>
<sequence>MAHIPDGVLAVPVLAGGALLAAGGLALGLRRLDERAIPPTAILAATFFVVSLVAVPLGPTSVHPLLGGLMGLVLGWRAFPAVFVGLVLQAVLFGVGGLTSLGVNTVTMALPGILLAAAVRPALAGAGPGRLLALGALVGGLAPLGSAGGVALALAASSSDYLPSLRLVALTYLPLAGVEAVLTALLLRSLARVRPDLIVTPIEVAP</sequence>
<dbReference type="Gene3D" id="1.10.1760.20">
    <property type="match status" value="1"/>
</dbReference>
<proteinExistence type="predicted"/>
<evidence type="ECO:0000256" key="6">
    <source>
        <dbReference type="ARBA" id="ARBA00023136"/>
    </source>
</evidence>
<name>A0ABW5C8U8_9PROT</name>
<evidence type="ECO:0000313" key="8">
    <source>
        <dbReference type="EMBL" id="MFD2232450.1"/>
    </source>
</evidence>
<evidence type="ECO:0000256" key="1">
    <source>
        <dbReference type="ARBA" id="ARBA00004651"/>
    </source>
</evidence>
<protein>
    <submittedName>
        <fullName evidence="8">Cobalt transporter CbiM</fullName>
    </submittedName>
</protein>
<keyword evidence="2" id="KW-0813">Transport</keyword>
<keyword evidence="4 7" id="KW-0812">Transmembrane</keyword>
<evidence type="ECO:0000256" key="5">
    <source>
        <dbReference type="ARBA" id="ARBA00022989"/>
    </source>
</evidence>
<accession>A0ABW5C8U8</accession>
<feature type="transmembrane region" description="Helical" evidence="7">
    <location>
        <begin position="101"/>
        <end position="119"/>
    </location>
</feature>
<evidence type="ECO:0000256" key="4">
    <source>
        <dbReference type="ARBA" id="ARBA00022692"/>
    </source>
</evidence>
<evidence type="ECO:0000256" key="3">
    <source>
        <dbReference type="ARBA" id="ARBA00022475"/>
    </source>
</evidence>
<dbReference type="Pfam" id="PF01891">
    <property type="entry name" value="CbiM"/>
    <property type="match status" value="1"/>
</dbReference>
<dbReference type="Proteomes" id="UP001597296">
    <property type="component" value="Unassembled WGS sequence"/>
</dbReference>
<organism evidence="8 9">
    <name type="scientific">Phaeospirillum tilakii</name>
    <dbReference type="NCBI Taxonomy" id="741673"/>
    <lineage>
        <taxon>Bacteria</taxon>
        <taxon>Pseudomonadati</taxon>
        <taxon>Pseudomonadota</taxon>
        <taxon>Alphaproteobacteria</taxon>
        <taxon>Rhodospirillales</taxon>
        <taxon>Rhodospirillaceae</taxon>
        <taxon>Phaeospirillum</taxon>
    </lineage>
</organism>
<feature type="transmembrane region" description="Helical" evidence="7">
    <location>
        <begin position="167"/>
        <end position="187"/>
    </location>
</feature>
<keyword evidence="6 7" id="KW-0472">Membrane</keyword>
<dbReference type="NCBIfam" id="NF004903">
    <property type="entry name" value="PRK06265.1-3"/>
    <property type="match status" value="1"/>
</dbReference>
<comment type="subcellular location">
    <subcellularLocation>
        <location evidence="1">Cell membrane</location>
        <topology evidence="1">Multi-pass membrane protein</topology>
    </subcellularLocation>
</comment>
<feature type="transmembrane region" description="Helical" evidence="7">
    <location>
        <begin position="131"/>
        <end position="155"/>
    </location>
</feature>
<feature type="transmembrane region" description="Helical" evidence="7">
    <location>
        <begin position="36"/>
        <end position="57"/>
    </location>
</feature>
<evidence type="ECO:0000256" key="2">
    <source>
        <dbReference type="ARBA" id="ARBA00022448"/>
    </source>
</evidence>
<keyword evidence="9" id="KW-1185">Reference proteome</keyword>
<comment type="caution">
    <text evidence="8">The sequence shown here is derived from an EMBL/GenBank/DDBJ whole genome shotgun (WGS) entry which is preliminary data.</text>
</comment>
<gene>
    <name evidence="8" type="primary">cbiM</name>
    <name evidence="8" type="ORF">ACFSNB_01385</name>
</gene>
<dbReference type="PANTHER" id="PTHR34229:SF1">
    <property type="entry name" value="METAL TRANSPORT PROTEIN HI_1621-RELATED"/>
    <property type="match status" value="1"/>
</dbReference>
<dbReference type="NCBIfam" id="NF004905">
    <property type="entry name" value="PRK06265.1-5"/>
    <property type="match status" value="1"/>
</dbReference>